<organism evidence="5 6">
    <name type="scientific">Coleophoma crateriformis</name>
    <dbReference type="NCBI Taxonomy" id="565419"/>
    <lineage>
        <taxon>Eukaryota</taxon>
        <taxon>Fungi</taxon>
        <taxon>Dikarya</taxon>
        <taxon>Ascomycota</taxon>
        <taxon>Pezizomycotina</taxon>
        <taxon>Leotiomycetes</taxon>
        <taxon>Helotiales</taxon>
        <taxon>Dermateaceae</taxon>
        <taxon>Coleophoma</taxon>
    </lineage>
</organism>
<keyword evidence="6" id="KW-1185">Reference proteome</keyword>
<feature type="compositionally biased region" description="Low complexity" evidence="3">
    <location>
        <begin position="301"/>
        <end position="315"/>
    </location>
</feature>
<keyword evidence="1" id="KW-0808">Transferase</keyword>
<dbReference type="Proteomes" id="UP000256328">
    <property type="component" value="Unassembled WGS sequence"/>
</dbReference>
<dbReference type="GO" id="GO:0007064">
    <property type="term" value="P:mitotic sister chromatid cohesion"/>
    <property type="evidence" value="ECO:0007669"/>
    <property type="project" value="TreeGrafter"/>
</dbReference>
<dbReference type="SUPFAM" id="SSF55729">
    <property type="entry name" value="Acyl-CoA N-acyltransferases (Nat)"/>
    <property type="match status" value="1"/>
</dbReference>
<dbReference type="EMBL" id="PDLN01000002">
    <property type="protein sequence ID" value="RDW92518.1"/>
    <property type="molecule type" value="Genomic_DNA"/>
</dbReference>
<dbReference type="InterPro" id="IPR051556">
    <property type="entry name" value="N-term/lysine_N-AcTrnsfr"/>
</dbReference>
<dbReference type="Gene3D" id="3.40.630.30">
    <property type="match status" value="1"/>
</dbReference>
<dbReference type="InterPro" id="IPR000182">
    <property type="entry name" value="GNAT_dom"/>
</dbReference>
<comment type="caution">
    <text evidence="5">The sequence shown here is derived from an EMBL/GenBank/DDBJ whole genome shotgun (WGS) entry which is preliminary data.</text>
</comment>
<evidence type="ECO:0000313" key="6">
    <source>
        <dbReference type="Proteomes" id="UP000256328"/>
    </source>
</evidence>
<sequence>MEVKSPPTAANAPPHSQTSIRSFFQPRTPTYSAPPTNSIAAPNASISPPSASAPPPIQAQNRSSTTLPQRASISIVEEPHIQPLRRINSLLLPVNYPDSFYHKILSPSNFSRVLLWKDTPADEAKVVGGVVCRLDPSSISPDSSFDIYVQSLALLSPYRSQGLATRVLETVISSAVSQKDVKIDSLYAHVWTENREALEWYAARGFKREEPVLHGYYRRLNPDTAWVLRRRLTPTDHLGAASQLTTPPPPVAITNHNAGSTSPKVTSPARPNTLRATSFQDRRPEREWNDLPKDLDLLTVPSGPNSRSSSTSRGSAGKKKKERQYPAAAFGA</sequence>
<feature type="compositionally biased region" description="Basic and acidic residues" evidence="3">
    <location>
        <begin position="280"/>
        <end position="296"/>
    </location>
</feature>
<name>A0A3D8T3E6_9HELO</name>
<dbReference type="PROSITE" id="PS51186">
    <property type="entry name" value="GNAT"/>
    <property type="match status" value="1"/>
</dbReference>
<proteinExistence type="predicted"/>
<feature type="compositionally biased region" description="Polar residues" evidence="3">
    <location>
        <begin position="14"/>
        <end position="36"/>
    </location>
</feature>
<evidence type="ECO:0000256" key="1">
    <source>
        <dbReference type="ARBA" id="ARBA00022679"/>
    </source>
</evidence>
<feature type="compositionally biased region" description="Low complexity" evidence="3">
    <location>
        <begin position="37"/>
        <end position="50"/>
    </location>
</feature>
<evidence type="ECO:0000256" key="3">
    <source>
        <dbReference type="SAM" id="MobiDB-lite"/>
    </source>
</evidence>
<dbReference type="OrthoDB" id="47374at2759"/>
<protein>
    <recommendedName>
        <fullName evidence="4">N-acetyltransferase domain-containing protein</fullName>
    </recommendedName>
</protein>
<keyword evidence="2" id="KW-0012">Acyltransferase</keyword>
<feature type="region of interest" description="Disordered" evidence="3">
    <location>
        <begin position="239"/>
        <end position="332"/>
    </location>
</feature>
<evidence type="ECO:0000313" key="5">
    <source>
        <dbReference type="EMBL" id="RDW92518.1"/>
    </source>
</evidence>
<dbReference type="InterPro" id="IPR016181">
    <property type="entry name" value="Acyl_CoA_acyltransferase"/>
</dbReference>
<feature type="domain" description="N-acetyltransferase" evidence="4">
    <location>
        <begin position="71"/>
        <end position="233"/>
    </location>
</feature>
<dbReference type="GO" id="GO:0031415">
    <property type="term" value="C:NatA complex"/>
    <property type="evidence" value="ECO:0007669"/>
    <property type="project" value="TreeGrafter"/>
</dbReference>
<gene>
    <name evidence="5" type="ORF">BP5796_01912</name>
</gene>
<evidence type="ECO:0000259" key="4">
    <source>
        <dbReference type="PROSITE" id="PS51186"/>
    </source>
</evidence>
<dbReference type="PANTHER" id="PTHR42919:SF8">
    <property type="entry name" value="N-ALPHA-ACETYLTRANSFERASE 50"/>
    <property type="match status" value="1"/>
</dbReference>
<reference evidence="5 6" key="1">
    <citation type="journal article" date="2018" name="IMA Fungus">
        <title>IMA Genome-F 9: Draft genome sequence of Annulohypoxylon stygium, Aspergillus mulundensis, Berkeleyomyces basicola (syn. Thielaviopsis basicola), Ceratocystis smalleyi, two Cercospora beticola strains, Coleophoma cylindrospora, Fusarium fracticaudum, Phialophora cf. hyalina, and Morchella septimelata.</title>
        <authorList>
            <person name="Wingfield B.D."/>
            <person name="Bills G.F."/>
            <person name="Dong Y."/>
            <person name="Huang W."/>
            <person name="Nel W.J."/>
            <person name="Swalarsk-Parry B.S."/>
            <person name="Vaghefi N."/>
            <person name="Wilken P.M."/>
            <person name="An Z."/>
            <person name="de Beer Z.W."/>
            <person name="De Vos L."/>
            <person name="Chen L."/>
            <person name="Duong T.A."/>
            <person name="Gao Y."/>
            <person name="Hammerbacher A."/>
            <person name="Kikkert J.R."/>
            <person name="Li Y."/>
            <person name="Li H."/>
            <person name="Li K."/>
            <person name="Li Q."/>
            <person name="Liu X."/>
            <person name="Ma X."/>
            <person name="Naidoo K."/>
            <person name="Pethybridge S.J."/>
            <person name="Sun J."/>
            <person name="Steenkamp E.T."/>
            <person name="van der Nest M.A."/>
            <person name="van Wyk S."/>
            <person name="Wingfield M.J."/>
            <person name="Xiong C."/>
            <person name="Yue Q."/>
            <person name="Zhang X."/>
        </authorList>
    </citation>
    <scope>NUCLEOTIDE SEQUENCE [LARGE SCALE GENOMIC DNA]</scope>
    <source>
        <strain evidence="5 6">BP5796</strain>
    </source>
</reference>
<feature type="compositionally biased region" description="Polar residues" evidence="3">
    <location>
        <begin position="254"/>
        <end position="265"/>
    </location>
</feature>
<dbReference type="AlphaFoldDB" id="A0A3D8T3E6"/>
<dbReference type="Pfam" id="PF00583">
    <property type="entry name" value="Acetyltransf_1"/>
    <property type="match status" value="1"/>
</dbReference>
<accession>A0A3D8T3E6</accession>
<dbReference type="GO" id="GO:0016747">
    <property type="term" value="F:acyltransferase activity, transferring groups other than amino-acyl groups"/>
    <property type="evidence" value="ECO:0007669"/>
    <property type="project" value="InterPro"/>
</dbReference>
<dbReference type="CDD" id="cd04301">
    <property type="entry name" value="NAT_SF"/>
    <property type="match status" value="1"/>
</dbReference>
<dbReference type="PANTHER" id="PTHR42919">
    <property type="entry name" value="N-ALPHA-ACETYLTRANSFERASE"/>
    <property type="match status" value="1"/>
</dbReference>
<evidence type="ECO:0000256" key="2">
    <source>
        <dbReference type="ARBA" id="ARBA00023315"/>
    </source>
</evidence>
<feature type="region of interest" description="Disordered" evidence="3">
    <location>
        <begin position="1"/>
        <end position="68"/>
    </location>
</feature>